<name>A0AAF0PAE7_9EURY</name>
<evidence type="ECO:0000313" key="2">
    <source>
        <dbReference type="EMBL" id="WMT07416.1"/>
    </source>
</evidence>
<feature type="compositionally biased region" description="Basic and acidic residues" evidence="1">
    <location>
        <begin position="53"/>
        <end position="70"/>
    </location>
</feature>
<sequence length="87" mass="9993">MPRKRRYAGQYGRRLYPSSRIDPGKFGDEFELIDRGDRLVLVPVPDEPLEALRDEARRSEKTADELKESALDATLEEAGRTELEETD</sequence>
<accession>A0AAF0PAE7</accession>
<protein>
    <submittedName>
        <fullName evidence="2">AbrB/MazE/SpoVT family DNA-binding domain-containing protein</fullName>
    </submittedName>
</protein>
<dbReference type="RefSeq" id="WP_233274368.1">
    <property type="nucleotide sequence ID" value="NZ_CP101873.1"/>
</dbReference>
<dbReference type="GeneID" id="84216031"/>
<dbReference type="EMBL" id="CP101873">
    <property type="protein sequence ID" value="WMT07416.1"/>
    <property type="molecule type" value="Genomic_DNA"/>
</dbReference>
<keyword evidence="2" id="KW-0238">DNA-binding</keyword>
<reference evidence="2 4" key="1">
    <citation type="submission" date="2022-07" db="EMBL/GenBank/DDBJ databases">
        <title>Two temperate virus in Haloterrigena jeotgali A29.</title>
        <authorList>
            <person name="Deng X."/>
        </authorList>
    </citation>
    <scope>NUCLEOTIDE SEQUENCE [LARGE SCALE GENOMIC DNA]</scope>
    <source>
        <strain evidence="2 4">A29</strain>
    </source>
</reference>
<evidence type="ECO:0000313" key="4">
    <source>
        <dbReference type="Proteomes" id="UP001224926"/>
    </source>
</evidence>
<dbReference type="Proteomes" id="UP001224926">
    <property type="component" value="Chromosome"/>
</dbReference>
<feature type="region of interest" description="Disordered" evidence="1">
    <location>
        <begin position="53"/>
        <end position="87"/>
    </location>
</feature>
<dbReference type="GO" id="GO:0003677">
    <property type="term" value="F:DNA binding"/>
    <property type="evidence" value="ECO:0007669"/>
    <property type="project" value="UniProtKB-KW"/>
</dbReference>
<proteinExistence type="predicted"/>
<dbReference type="AlphaFoldDB" id="A0AAF0PAE7"/>
<feature type="compositionally biased region" description="Basic and acidic residues" evidence="1">
    <location>
        <begin position="77"/>
        <end position="87"/>
    </location>
</feature>
<dbReference type="EMBL" id="CP101873">
    <property type="protein sequence ID" value="WMT08048.1"/>
    <property type="molecule type" value="Genomic_DNA"/>
</dbReference>
<keyword evidence="4" id="KW-1185">Reference proteome</keyword>
<gene>
    <name evidence="3" type="ORF">NP511_00070</name>
    <name evidence="2" type="ORF">NP511_18785</name>
</gene>
<evidence type="ECO:0000313" key="3">
    <source>
        <dbReference type="EMBL" id="WMT08048.1"/>
    </source>
</evidence>
<evidence type="ECO:0000256" key="1">
    <source>
        <dbReference type="SAM" id="MobiDB-lite"/>
    </source>
</evidence>
<organism evidence="2 4">
    <name type="scientific">Natrinema thermotolerans</name>
    <dbReference type="NCBI Taxonomy" id="121872"/>
    <lineage>
        <taxon>Archaea</taxon>
        <taxon>Methanobacteriati</taxon>
        <taxon>Methanobacteriota</taxon>
        <taxon>Stenosarchaea group</taxon>
        <taxon>Halobacteria</taxon>
        <taxon>Halobacteriales</taxon>
        <taxon>Natrialbaceae</taxon>
        <taxon>Natrinema</taxon>
    </lineage>
</organism>